<reference evidence="4" key="1">
    <citation type="journal article" date="2017" name="Nat. Ecol. Evol.">
        <title>Genome expansion and lineage-specific genetic innovations in the forest pathogenic fungi Armillaria.</title>
        <authorList>
            <person name="Sipos G."/>
            <person name="Prasanna A.N."/>
            <person name="Walter M.C."/>
            <person name="O'Connor E."/>
            <person name="Balint B."/>
            <person name="Krizsan K."/>
            <person name="Kiss B."/>
            <person name="Hess J."/>
            <person name="Varga T."/>
            <person name="Slot J."/>
            <person name="Riley R."/>
            <person name="Boka B."/>
            <person name="Rigling D."/>
            <person name="Barry K."/>
            <person name="Lee J."/>
            <person name="Mihaltcheva S."/>
            <person name="LaButti K."/>
            <person name="Lipzen A."/>
            <person name="Waldron R."/>
            <person name="Moloney N.M."/>
            <person name="Sperisen C."/>
            <person name="Kredics L."/>
            <person name="Vagvoelgyi C."/>
            <person name="Patrignani A."/>
            <person name="Fitzpatrick D."/>
            <person name="Nagy I."/>
            <person name="Doyle S."/>
            <person name="Anderson J.B."/>
            <person name="Grigoriev I.V."/>
            <person name="Gueldener U."/>
            <person name="Muensterkoetter M."/>
            <person name="Nagy L.G."/>
        </authorList>
    </citation>
    <scope>NUCLEOTIDE SEQUENCE [LARGE SCALE GENOMIC DNA]</scope>
    <source>
        <strain evidence="4">Ar21-2</strain>
    </source>
</reference>
<feature type="transmembrane region" description="Helical" evidence="2">
    <location>
        <begin position="12"/>
        <end position="34"/>
    </location>
</feature>
<evidence type="ECO:0000313" key="3">
    <source>
        <dbReference type="EMBL" id="PBL01846.1"/>
    </source>
</evidence>
<sequence>METDTDAKIIAISLGIPSATFLITALIIAIKVWYCPYRPRRRRVRCEDPTVTTTTTPTNDPDGIPLEQLPPRIVAPVLRYVIPIHNLTRVDDEEEVMGEPANPQRRTPTPPRRHTPAINLSPTNTPSPIYALNPTPSPLAGISSRDFWDNVTIPYSAYFPSPRNGSPDHRTPPPAGYSHYTHWDQPVQNRELTPEPVRVKAPVEAPIKAPIASTSAHLYPAPCSDWWNIRSPTRSPHRPPQASRWEQLAQQLRNQQQPEQSLPGTGHGVQTNDPPSDSSTAIDPPCPLTPFPGR</sequence>
<dbReference type="InParanoid" id="A0A2H3E315"/>
<feature type="region of interest" description="Disordered" evidence="1">
    <location>
        <begin position="93"/>
        <end position="129"/>
    </location>
</feature>
<evidence type="ECO:0000256" key="1">
    <source>
        <dbReference type="SAM" id="MobiDB-lite"/>
    </source>
</evidence>
<protein>
    <submittedName>
        <fullName evidence="3">Uncharacterized protein</fullName>
    </submittedName>
</protein>
<feature type="compositionally biased region" description="Low complexity" evidence="1">
    <location>
        <begin position="247"/>
        <end position="262"/>
    </location>
</feature>
<organism evidence="3 4">
    <name type="scientific">Armillaria gallica</name>
    <name type="common">Bulbous honey fungus</name>
    <name type="synonym">Armillaria bulbosa</name>
    <dbReference type="NCBI Taxonomy" id="47427"/>
    <lineage>
        <taxon>Eukaryota</taxon>
        <taxon>Fungi</taxon>
        <taxon>Dikarya</taxon>
        <taxon>Basidiomycota</taxon>
        <taxon>Agaricomycotina</taxon>
        <taxon>Agaricomycetes</taxon>
        <taxon>Agaricomycetidae</taxon>
        <taxon>Agaricales</taxon>
        <taxon>Marasmiineae</taxon>
        <taxon>Physalacriaceae</taxon>
        <taxon>Armillaria</taxon>
    </lineage>
</organism>
<keyword evidence="2" id="KW-0472">Membrane</keyword>
<dbReference type="Proteomes" id="UP000217790">
    <property type="component" value="Unassembled WGS sequence"/>
</dbReference>
<keyword evidence="4" id="KW-1185">Reference proteome</keyword>
<accession>A0A2H3E315</accession>
<proteinExistence type="predicted"/>
<dbReference type="EMBL" id="KZ293645">
    <property type="protein sequence ID" value="PBL01846.1"/>
    <property type="molecule type" value="Genomic_DNA"/>
</dbReference>
<dbReference type="AlphaFoldDB" id="A0A2H3E315"/>
<keyword evidence="2" id="KW-0812">Transmembrane</keyword>
<evidence type="ECO:0000313" key="4">
    <source>
        <dbReference type="Proteomes" id="UP000217790"/>
    </source>
</evidence>
<feature type="compositionally biased region" description="Pro residues" evidence="1">
    <location>
        <begin position="284"/>
        <end position="294"/>
    </location>
</feature>
<feature type="compositionally biased region" description="Polar residues" evidence="1">
    <location>
        <begin position="118"/>
        <end position="127"/>
    </location>
</feature>
<gene>
    <name evidence="3" type="ORF">ARMGADRAFT_1071339</name>
</gene>
<feature type="compositionally biased region" description="Polar residues" evidence="1">
    <location>
        <begin position="268"/>
        <end position="281"/>
    </location>
</feature>
<name>A0A2H3E315_ARMGA</name>
<feature type="region of interest" description="Disordered" evidence="1">
    <location>
        <begin position="158"/>
        <end position="181"/>
    </location>
</feature>
<keyword evidence="2" id="KW-1133">Transmembrane helix</keyword>
<evidence type="ECO:0000256" key="2">
    <source>
        <dbReference type="SAM" id="Phobius"/>
    </source>
</evidence>
<feature type="region of interest" description="Disordered" evidence="1">
    <location>
        <begin position="230"/>
        <end position="294"/>
    </location>
</feature>